<accession>A0ABT2WJD9</accession>
<reference evidence="1 2" key="1">
    <citation type="submission" date="2022-10" db="EMBL/GenBank/DDBJ databases">
        <title>Description of Fervidibacillus gen. nov. in the family Fervidibacillaceae fam. nov. with two species, Fervidibacillus albus sp. nov., and Fervidibacillus halotolerans sp. nov., isolated from tidal flat sediments.</title>
        <authorList>
            <person name="Kwon K.K."/>
            <person name="Yang S.-H."/>
        </authorList>
    </citation>
    <scope>NUCLEOTIDE SEQUENCE [LARGE SCALE GENOMIC DNA]</scope>
    <source>
        <strain evidence="1 2">DSM 23332</strain>
    </source>
</reference>
<protein>
    <submittedName>
        <fullName evidence="1">Uncharacterized protein</fullName>
    </submittedName>
</protein>
<dbReference type="RefSeq" id="WP_173662179.1">
    <property type="nucleotide sequence ID" value="NZ_JAOUSE010000068.1"/>
</dbReference>
<proteinExistence type="predicted"/>
<evidence type="ECO:0000313" key="1">
    <source>
        <dbReference type="EMBL" id="MCU9595685.1"/>
    </source>
</evidence>
<comment type="caution">
    <text evidence="1">The sequence shown here is derived from an EMBL/GenBank/DDBJ whole genome shotgun (WGS) entry which is preliminary data.</text>
</comment>
<sequence length="59" mass="6924">MMNVSKKKFLPAFVKENFRDVSEIVLGLNCINRIAQVFIDEGVRVMGRKDELIIMKYYL</sequence>
<organism evidence="1 2">
    <name type="scientific">Pallidibacillus thermolactis</name>
    <dbReference type="NCBI Taxonomy" id="251051"/>
    <lineage>
        <taxon>Bacteria</taxon>
        <taxon>Bacillati</taxon>
        <taxon>Bacillota</taxon>
        <taxon>Bacilli</taxon>
        <taxon>Bacillales</taxon>
        <taxon>Bacillaceae</taxon>
        <taxon>Pallidibacillus</taxon>
    </lineage>
</organism>
<gene>
    <name evidence="1" type="ORF">OEV82_14750</name>
</gene>
<dbReference type="Proteomes" id="UP001208656">
    <property type="component" value="Unassembled WGS sequence"/>
</dbReference>
<dbReference type="EMBL" id="JAOUSE010000068">
    <property type="protein sequence ID" value="MCU9595685.1"/>
    <property type="molecule type" value="Genomic_DNA"/>
</dbReference>
<name>A0ABT2WJD9_9BACI</name>
<evidence type="ECO:0000313" key="2">
    <source>
        <dbReference type="Proteomes" id="UP001208656"/>
    </source>
</evidence>
<keyword evidence="2" id="KW-1185">Reference proteome</keyword>